<comment type="caution">
    <text evidence="1">The sequence shown here is derived from an EMBL/GenBank/DDBJ whole genome shotgun (WGS) entry which is preliminary data.</text>
</comment>
<name>A0AAP0PCL6_9MAGN</name>
<proteinExistence type="predicted"/>
<evidence type="ECO:0000313" key="2">
    <source>
        <dbReference type="Proteomes" id="UP001419268"/>
    </source>
</evidence>
<keyword evidence="2" id="KW-1185">Reference proteome</keyword>
<gene>
    <name evidence="1" type="ORF">Scep_009534</name>
</gene>
<sequence>MIEPYGPINADRRSVIDLYNVKYSYEARFWEDWKGHLESVERRGEKPEYLYQAAPDYMEWFHKFSHPFAVNPGHVSGVVHEDENHLCMDKDIVTVADAFNMADRVIAFLMRADDTYKPPGLPVNMAGRASSQE</sequence>
<dbReference type="Proteomes" id="UP001419268">
    <property type="component" value="Unassembled WGS sequence"/>
</dbReference>
<dbReference type="EMBL" id="JBBNAG010000004">
    <property type="protein sequence ID" value="KAK9139853.1"/>
    <property type="molecule type" value="Genomic_DNA"/>
</dbReference>
<dbReference type="AlphaFoldDB" id="A0AAP0PCL6"/>
<organism evidence="1 2">
    <name type="scientific">Stephania cephalantha</name>
    <dbReference type="NCBI Taxonomy" id="152367"/>
    <lineage>
        <taxon>Eukaryota</taxon>
        <taxon>Viridiplantae</taxon>
        <taxon>Streptophyta</taxon>
        <taxon>Embryophyta</taxon>
        <taxon>Tracheophyta</taxon>
        <taxon>Spermatophyta</taxon>
        <taxon>Magnoliopsida</taxon>
        <taxon>Ranunculales</taxon>
        <taxon>Menispermaceae</taxon>
        <taxon>Menispermoideae</taxon>
        <taxon>Cissampelideae</taxon>
        <taxon>Stephania</taxon>
    </lineage>
</organism>
<accession>A0AAP0PCL6</accession>
<protein>
    <submittedName>
        <fullName evidence="1">Uncharacterized protein</fullName>
    </submittedName>
</protein>
<reference evidence="1 2" key="1">
    <citation type="submission" date="2024-01" db="EMBL/GenBank/DDBJ databases">
        <title>Genome assemblies of Stephania.</title>
        <authorList>
            <person name="Yang L."/>
        </authorList>
    </citation>
    <scope>NUCLEOTIDE SEQUENCE [LARGE SCALE GENOMIC DNA]</scope>
    <source>
        <strain evidence="1">JXDWG</strain>
        <tissue evidence="1">Leaf</tissue>
    </source>
</reference>
<evidence type="ECO:0000313" key="1">
    <source>
        <dbReference type="EMBL" id="KAK9139853.1"/>
    </source>
</evidence>